<dbReference type="InterPro" id="IPR001387">
    <property type="entry name" value="Cro/C1-type_HTH"/>
</dbReference>
<dbReference type="Proteomes" id="UP000176101">
    <property type="component" value="Unassembled WGS sequence"/>
</dbReference>
<feature type="domain" description="HTH cro/C1-type" evidence="1">
    <location>
        <begin position="20"/>
        <end position="74"/>
    </location>
</feature>
<keyword evidence="3" id="KW-1185">Reference proteome</keyword>
<keyword evidence="2" id="KW-0238">DNA-binding</keyword>
<comment type="caution">
    <text evidence="2">The sequence shown here is derived from an EMBL/GenBank/DDBJ whole genome shotgun (WGS) entry which is preliminary data.</text>
</comment>
<gene>
    <name evidence="2" type="ORF">AN216_07505</name>
</gene>
<proteinExistence type="predicted"/>
<name>A0A1E7KJB1_9ACTN</name>
<dbReference type="CDD" id="cd00093">
    <property type="entry name" value="HTH_XRE"/>
    <property type="match status" value="1"/>
</dbReference>
<dbReference type="OrthoDB" id="4308543at2"/>
<dbReference type="SUPFAM" id="SSF47413">
    <property type="entry name" value="lambda repressor-like DNA-binding domains"/>
    <property type="match status" value="1"/>
</dbReference>
<accession>A0A1E7KJB1</accession>
<dbReference type="RefSeq" id="WP_070195819.1">
    <property type="nucleotide sequence ID" value="NZ_LJGU01000114.1"/>
</dbReference>
<organism evidence="2 3">
    <name type="scientific">Streptomyces oceani</name>
    <dbReference type="NCBI Taxonomy" id="1075402"/>
    <lineage>
        <taxon>Bacteria</taxon>
        <taxon>Bacillati</taxon>
        <taxon>Actinomycetota</taxon>
        <taxon>Actinomycetes</taxon>
        <taxon>Kitasatosporales</taxon>
        <taxon>Streptomycetaceae</taxon>
        <taxon>Streptomyces</taxon>
    </lineage>
</organism>
<dbReference type="SMART" id="SM00530">
    <property type="entry name" value="HTH_XRE"/>
    <property type="match status" value="1"/>
</dbReference>
<dbReference type="InterPro" id="IPR010982">
    <property type="entry name" value="Lambda_DNA-bd_dom_sf"/>
</dbReference>
<dbReference type="InterPro" id="IPR043917">
    <property type="entry name" value="DUF5753"/>
</dbReference>
<dbReference type="Gene3D" id="1.10.260.40">
    <property type="entry name" value="lambda repressor-like DNA-binding domains"/>
    <property type="match status" value="1"/>
</dbReference>
<dbReference type="Pfam" id="PF13560">
    <property type="entry name" value="HTH_31"/>
    <property type="match status" value="1"/>
</dbReference>
<dbReference type="PATRIC" id="fig|1075402.3.peg.4301"/>
<dbReference type="AlphaFoldDB" id="A0A1E7KJB1"/>
<evidence type="ECO:0000313" key="2">
    <source>
        <dbReference type="EMBL" id="OEV04082.1"/>
    </source>
</evidence>
<sequence>MTHTIEPEPSEALRTFGSVLKALRERARFTQEALAGELRYSTAYLASIEQARRYPTREFIERAEEALDADRVLKAAGKHLTRRPGLASWFRQWACLEQDAVTLYAYECRVVPGLLQPEAYIRAIFDRRLPPLTDEQQEKQVSARVERQRLFAENPNTAFGFIIEQAVLERHTGSAQVSRILLDYLIERALQSNVEIQIMPLRSPEHAGLDGPLYLAETQEYEWVGYTEGQQCSNLITTSPNVSALQQRYGKLRSQALSREDTLSMLRKLRGEL</sequence>
<evidence type="ECO:0000259" key="1">
    <source>
        <dbReference type="PROSITE" id="PS50943"/>
    </source>
</evidence>
<reference evidence="2 3" key="1">
    <citation type="journal article" date="2016" name="Front. Microbiol.">
        <title>Comparative Genomics Analysis of Streptomyces Species Reveals Their Adaptation to the Marine Environment and Their Diversity at the Genomic Level.</title>
        <authorList>
            <person name="Tian X."/>
            <person name="Zhang Z."/>
            <person name="Yang T."/>
            <person name="Chen M."/>
            <person name="Li J."/>
            <person name="Chen F."/>
            <person name="Yang J."/>
            <person name="Li W."/>
            <person name="Zhang B."/>
            <person name="Zhang Z."/>
            <person name="Wu J."/>
            <person name="Zhang C."/>
            <person name="Long L."/>
            <person name="Xiao J."/>
        </authorList>
    </citation>
    <scope>NUCLEOTIDE SEQUENCE [LARGE SCALE GENOMIC DNA]</scope>
    <source>
        <strain evidence="2 3">SCSIO 02100</strain>
    </source>
</reference>
<dbReference type="PROSITE" id="PS50943">
    <property type="entry name" value="HTH_CROC1"/>
    <property type="match status" value="1"/>
</dbReference>
<protein>
    <submittedName>
        <fullName evidence="2">DNA-binding protein</fullName>
    </submittedName>
</protein>
<dbReference type="Pfam" id="PF19054">
    <property type="entry name" value="DUF5753"/>
    <property type="match status" value="1"/>
</dbReference>
<dbReference type="STRING" id="1075402.AN216_07505"/>
<evidence type="ECO:0000313" key="3">
    <source>
        <dbReference type="Proteomes" id="UP000176101"/>
    </source>
</evidence>
<dbReference type="EMBL" id="LJGU01000114">
    <property type="protein sequence ID" value="OEV04082.1"/>
    <property type="molecule type" value="Genomic_DNA"/>
</dbReference>
<dbReference type="GO" id="GO:0003677">
    <property type="term" value="F:DNA binding"/>
    <property type="evidence" value="ECO:0007669"/>
    <property type="project" value="UniProtKB-KW"/>
</dbReference>